<feature type="compositionally biased region" description="Low complexity" evidence="1">
    <location>
        <begin position="246"/>
        <end position="270"/>
    </location>
</feature>
<dbReference type="Proteomes" id="UP000224006">
    <property type="component" value="Chromosome I"/>
</dbReference>
<feature type="compositionally biased region" description="Polar residues" evidence="1">
    <location>
        <begin position="785"/>
        <end position="797"/>
    </location>
</feature>
<name>A0A2A9MPQ6_BESBE</name>
<feature type="region of interest" description="Disordered" evidence="1">
    <location>
        <begin position="1660"/>
        <end position="1691"/>
    </location>
</feature>
<feature type="region of interest" description="Disordered" evidence="1">
    <location>
        <begin position="1020"/>
        <end position="1053"/>
    </location>
</feature>
<dbReference type="KEGG" id="bbes:BESB_004140"/>
<feature type="compositionally biased region" description="Basic and acidic residues" evidence="1">
    <location>
        <begin position="1679"/>
        <end position="1691"/>
    </location>
</feature>
<evidence type="ECO:0000313" key="2">
    <source>
        <dbReference type="EMBL" id="PFH38073.1"/>
    </source>
</evidence>
<organism evidence="2 3">
    <name type="scientific">Besnoitia besnoiti</name>
    <name type="common">Apicomplexan protozoan</name>
    <dbReference type="NCBI Taxonomy" id="94643"/>
    <lineage>
        <taxon>Eukaryota</taxon>
        <taxon>Sar</taxon>
        <taxon>Alveolata</taxon>
        <taxon>Apicomplexa</taxon>
        <taxon>Conoidasida</taxon>
        <taxon>Coccidia</taxon>
        <taxon>Eucoccidiorida</taxon>
        <taxon>Eimeriorina</taxon>
        <taxon>Sarcocystidae</taxon>
        <taxon>Besnoitia</taxon>
    </lineage>
</organism>
<dbReference type="EMBL" id="NWUJ01000001">
    <property type="protein sequence ID" value="PFH38073.1"/>
    <property type="molecule type" value="Genomic_DNA"/>
</dbReference>
<dbReference type="RefSeq" id="XP_029222082.1">
    <property type="nucleotide sequence ID" value="XM_029359169.1"/>
</dbReference>
<feature type="compositionally biased region" description="Low complexity" evidence="1">
    <location>
        <begin position="1021"/>
        <end position="1053"/>
    </location>
</feature>
<gene>
    <name evidence="2" type="ORF">BESB_004140</name>
</gene>
<accession>A0A2A9MPQ6</accession>
<dbReference type="OrthoDB" id="331849at2759"/>
<protein>
    <submittedName>
        <fullName evidence="2">Uncharacterized protein</fullName>
    </submittedName>
</protein>
<evidence type="ECO:0000313" key="3">
    <source>
        <dbReference type="Proteomes" id="UP000224006"/>
    </source>
</evidence>
<feature type="compositionally biased region" description="Low complexity" evidence="1">
    <location>
        <begin position="116"/>
        <end position="144"/>
    </location>
</feature>
<feature type="region of interest" description="Disordered" evidence="1">
    <location>
        <begin position="782"/>
        <end position="815"/>
    </location>
</feature>
<feature type="region of interest" description="Disordered" evidence="1">
    <location>
        <begin position="208"/>
        <end position="287"/>
    </location>
</feature>
<proteinExistence type="predicted"/>
<feature type="region of interest" description="Disordered" evidence="1">
    <location>
        <begin position="543"/>
        <end position="564"/>
    </location>
</feature>
<keyword evidence="3" id="KW-1185">Reference proteome</keyword>
<dbReference type="GeneID" id="40305477"/>
<feature type="region of interest" description="Disordered" evidence="1">
    <location>
        <begin position="103"/>
        <end position="152"/>
    </location>
</feature>
<sequence>MVISSLLSLGVRPSPPFLAAACCYVSVYTSHLPPQALVLIAYNISRVLSAAPTRRAFAPLVHAESASPEEEELASDAGVFRLLLTPSISLSYGYSGPSARATPDVGTSFSHRCPPASSSTSGASGSSLSRVPRAPSSLAPSSAMSPPPDDPREIRFVSPLQLLVAALISGMEAKSARLKAVDWCCGLQALESLLPLASAPASAQGALRASWPPVRTTPSGAGHPGHAPRSAAALEGDAAAGGTGGASALERSWSSSSPCGSHSASLSTASCPPPAATASREDVWPGSRSFGVSPVSWDLLWTASDLAAGEAALRGGLAPLLVESSEESSSERLLRALQSLLTLLPPQVHGLPANSLSNTALAVARLHRTCASLLGAHPFRRPPSSMDVLEGGTADMPRRSTDGHDRVCGSLNDRPGHGTCESACDGGLRVSVSATLSAVYSQLCRRTLQACRERRGLPPVSCVILLSSLADGLRTLQNAPSSISLATATSAVHPLSLDAASPSHSFPRGLPEASSAASTAESGLEEEVLAVFTAAAPHLLSPAGVSAATPSSPPGFASSAPTSTGAALPRAILPRGGCHAAADEDASTPRGQSLRLAWDPKPRDLVDLVGALSFMLLRRRAGRQAVGEQDLCSLGASGVLPPSPSQAASSLRDLQRLLSACTTHVLEALPSAPPRAPSSSPCGFVGRPSSESFGRQQRPFLSARDLSTIALHLRRCGALAPELFRGFSRFLADRSGHRLLSGTDFCCFLHALVCLELPAAPPAREREPEVARETLGEARGVRALSSGTQLAPPSGQSKAEGAPSPAQAERSKADAALTREAARVSVHLLDGALPATIASFDSRALSSFALWLGQHFQLLQLYDLTAPPAPVSLGSPRKAPASGFAEPSRAAAPASAASSFAVAETSGLASVAHRSSPPTLSLLATRGQLERSADLLLREVGRRCASSPHLLRDSPRHLAPSEHSQSFDLFRSIVDPQSGSTTASTPPLFQDGRSYTALLCGICKLPRSIITSSLCLPVATAPRSGEAPSESSAAADASSHADPAAASSSPWRSRSSSFSAAPPVEAAAGSWNLTLQPVQTGNARTADTSGEPRLSSAVPPHGDWPDVLRILLDPSRVKAFLSCSRTTDAEFADILWAIRHLPLLPVANAPSSLLLPSTPSPPSVHAVSPTASAEKDSLFFGLPELRQNLVDIALQTLEGGKGATGCLPLSSASRLNLRSSPSAQPSQALPPVPREVSARMERLRQDPEILSRVFFYLVSLGATSASVLGLFYPALLTCLASVSRTQAVVPASRGSQRNTIDATLLSPASLKLTACILSALRAFPSSSRLLREQKVALCAAALSFLTASSSSLSASLARASARVPGASQGLSERPDSPPAGLLGSADYGQMVEASLSAAAELRVNQPAEAIHALSESFLAWALTQASSRPLGTSQERGTEERGAAVAPWAPLAVRCAVALRSLDFPSASFLLRLLPPLVDSLSAPLGAVSEGSKRRQAALRDRVSQAACAGFAPARQLGTGLLHSPESSAALSRAAAFSQLSQLLLCVVCAAGSHVQREAERREKRQRGEGGQENAERSPYGCRDSSLVRELYFGKATRELLRTLLILYRSPQGAHASESQRRLDFLSILHILKDALLLALPLEAGPLRLMHALSTEVASGGGSLDPSLREALPSAAGRSAREDGERASASQDEKVAYAELWDLEACTAGSSAERPESSVLHKEVLTVTQRLLHHGQLPLEAGTKGTSFRRADGERSSGVHSIQWSLENAQRPQDGDCDADWKIVSEHRLGRLYYLDILISRRTGV</sequence>
<dbReference type="VEuPathDB" id="ToxoDB:BESB_004140"/>
<feature type="region of interest" description="Disordered" evidence="1">
    <location>
        <begin position="1080"/>
        <end position="1100"/>
    </location>
</feature>
<feature type="compositionally biased region" description="Low complexity" evidence="1">
    <location>
        <begin position="546"/>
        <end position="564"/>
    </location>
</feature>
<feature type="compositionally biased region" description="Basic and acidic residues" evidence="1">
    <location>
        <begin position="1558"/>
        <end position="1576"/>
    </location>
</feature>
<evidence type="ECO:0000256" key="1">
    <source>
        <dbReference type="SAM" id="MobiDB-lite"/>
    </source>
</evidence>
<reference evidence="2 3" key="1">
    <citation type="submission" date="2017-09" db="EMBL/GenBank/DDBJ databases">
        <title>Genome sequencing of Besnoitia besnoiti strain Bb-Ger1.</title>
        <authorList>
            <person name="Schares G."/>
            <person name="Venepally P."/>
            <person name="Lorenzi H.A."/>
        </authorList>
    </citation>
    <scope>NUCLEOTIDE SEQUENCE [LARGE SCALE GENOMIC DNA]</scope>
    <source>
        <strain evidence="2 3">Bb-Ger1</strain>
    </source>
</reference>
<feature type="region of interest" description="Disordered" evidence="1">
    <location>
        <begin position="1558"/>
        <end position="1580"/>
    </location>
</feature>
<comment type="caution">
    <text evidence="2">The sequence shown here is derived from an EMBL/GenBank/DDBJ whole genome shotgun (WGS) entry which is preliminary data.</text>
</comment>
<feature type="region of interest" description="Disordered" evidence="1">
    <location>
        <begin position="670"/>
        <end position="696"/>
    </location>
</feature>